<reference evidence="2" key="2">
    <citation type="submission" date="2021-08" db="EMBL/GenBank/DDBJ databases">
        <authorList>
            <person name="Eriksson T."/>
        </authorList>
    </citation>
    <scope>NUCLEOTIDE SEQUENCE</scope>
    <source>
        <strain evidence="2">Stoneville</strain>
        <tissue evidence="2">Whole head</tissue>
    </source>
</reference>
<dbReference type="Proteomes" id="UP000719412">
    <property type="component" value="Unassembled WGS sequence"/>
</dbReference>
<keyword evidence="1" id="KW-0472">Membrane</keyword>
<gene>
    <name evidence="2" type="ORF">GEV33_003431</name>
</gene>
<evidence type="ECO:0000313" key="2">
    <source>
        <dbReference type="EMBL" id="KAH0819361.1"/>
    </source>
</evidence>
<proteinExistence type="predicted"/>
<dbReference type="AlphaFoldDB" id="A0A8J6HPV1"/>
<organism evidence="2 3">
    <name type="scientific">Tenebrio molitor</name>
    <name type="common">Yellow mealworm beetle</name>
    <dbReference type="NCBI Taxonomy" id="7067"/>
    <lineage>
        <taxon>Eukaryota</taxon>
        <taxon>Metazoa</taxon>
        <taxon>Ecdysozoa</taxon>
        <taxon>Arthropoda</taxon>
        <taxon>Hexapoda</taxon>
        <taxon>Insecta</taxon>
        <taxon>Pterygota</taxon>
        <taxon>Neoptera</taxon>
        <taxon>Endopterygota</taxon>
        <taxon>Coleoptera</taxon>
        <taxon>Polyphaga</taxon>
        <taxon>Cucujiformia</taxon>
        <taxon>Tenebrionidae</taxon>
        <taxon>Tenebrio</taxon>
    </lineage>
</organism>
<keyword evidence="1" id="KW-1133">Transmembrane helix</keyword>
<comment type="caution">
    <text evidence="2">The sequence shown here is derived from an EMBL/GenBank/DDBJ whole genome shotgun (WGS) entry which is preliminary data.</text>
</comment>
<keyword evidence="1" id="KW-0812">Transmembrane</keyword>
<name>A0A8J6HPV1_TENMO</name>
<dbReference type="EMBL" id="JABDTM020014745">
    <property type="protein sequence ID" value="KAH0819361.1"/>
    <property type="molecule type" value="Genomic_DNA"/>
</dbReference>
<reference evidence="2" key="1">
    <citation type="journal article" date="2020" name="J Insects Food Feed">
        <title>The yellow mealworm (Tenebrio molitor) genome: a resource for the emerging insects as food and feed industry.</title>
        <authorList>
            <person name="Eriksson T."/>
            <person name="Andere A."/>
            <person name="Kelstrup H."/>
            <person name="Emery V."/>
            <person name="Picard C."/>
        </authorList>
    </citation>
    <scope>NUCLEOTIDE SEQUENCE</scope>
    <source>
        <strain evidence="2">Stoneville</strain>
        <tissue evidence="2">Whole head</tissue>
    </source>
</reference>
<protein>
    <submittedName>
        <fullName evidence="2">Uncharacterized protein</fullName>
    </submittedName>
</protein>
<keyword evidence="3" id="KW-1185">Reference proteome</keyword>
<evidence type="ECO:0000256" key="1">
    <source>
        <dbReference type="SAM" id="Phobius"/>
    </source>
</evidence>
<accession>A0A8J6HPV1</accession>
<sequence length="198" mass="21768">MTVTRTSSRGVQVALVRSNTCSRRSIRALRLRRVCTSTVLLSPGVAGFIAFRGYRWKRYLQVVWIAHDHKPNATLWKNDQHDDNALKGPDTIAELPQRSNLGSQRPASQFNKIIITVLVLLLLCAVLSPRVPPAVPSPLESVPPGADSDFPSKFFAFRYFYRDPVPRLSVLDPFAAVDGGGGGVLTRRINQAAFTAAA</sequence>
<evidence type="ECO:0000313" key="3">
    <source>
        <dbReference type="Proteomes" id="UP000719412"/>
    </source>
</evidence>
<feature type="transmembrane region" description="Helical" evidence="1">
    <location>
        <begin position="34"/>
        <end position="54"/>
    </location>
</feature>